<dbReference type="EMBL" id="JACIDK010000001">
    <property type="protein sequence ID" value="MBB3890331.1"/>
    <property type="molecule type" value="Genomic_DNA"/>
</dbReference>
<organism evidence="3 4">
    <name type="scientific">Phenylobacterium haematophilum</name>
    <dbReference type="NCBI Taxonomy" id="98513"/>
    <lineage>
        <taxon>Bacteria</taxon>
        <taxon>Pseudomonadati</taxon>
        <taxon>Pseudomonadota</taxon>
        <taxon>Alphaproteobacteria</taxon>
        <taxon>Caulobacterales</taxon>
        <taxon>Caulobacteraceae</taxon>
        <taxon>Phenylobacterium</taxon>
    </lineage>
</organism>
<comment type="caution">
    <text evidence="3">The sequence shown here is derived from an EMBL/GenBank/DDBJ whole genome shotgun (WGS) entry which is preliminary data.</text>
</comment>
<sequence>MHKPLALAAILLATTAAQASSPPAYDVLIRNAQIYDGSGQAPFQGDVAIAEDRIVYVGPKAPESARKDIDAGGKAVAPGFVNMLSWANESLIADPRGLSDLKQGVTLEVMGEGTSMGPLSPEMKRLETQRMGDIKYDIGWTSLDEYLTWLTKRGSALNVASFVGAATVREHVLGEGDVDPTPEQLVAMRKLVVEAMQDGALGVGSSLIYAPASYAETPELVALATEAGRCGGIYISHMRSEADRLLEAIDELIEISRRSGAPAEIYHLKQAGKANWDKLDPAIARIEAARAAGHRITADMYTYTAGSTGLDAAMPPWVQAGGVEAWIGRMKDPATRAKVIAEMRQEKPDFENLYRHAGAEGTLLVGFKNPAMKGLTGKTLAQVAKDRGVSPEDAAIDLVIEDGSRVQVVYFLMSEENVARQTALPWMSFGSDASAQAPEAVFLKSSTHPRAYGNFARLLGKYVREEKTTSLADAVRRLSAFPAQNLGLKDRGMLKAGYYADVVVFDPATVGDVGTYENPKQFAVGVSDVFVNGKQALKDGEPTGELSGQVVRGRGWTGWSDGGCRATAKDWSWTW</sequence>
<keyword evidence="3" id="KW-0378">Hydrolase</keyword>
<proteinExistence type="predicted"/>
<dbReference type="InterPro" id="IPR032466">
    <property type="entry name" value="Metal_Hydrolase"/>
</dbReference>
<dbReference type="SUPFAM" id="SSF51338">
    <property type="entry name" value="Composite domain of metallo-dependent hydrolases"/>
    <property type="match status" value="1"/>
</dbReference>
<evidence type="ECO:0000259" key="2">
    <source>
        <dbReference type="Pfam" id="PF07969"/>
    </source>
</evidence>
<keyword evidence="1" id="KW-0732">Signal</keyword>
<dbReference type="GO" id="GO:0016812">
    <property type="term" value="F:hydrolase activity, acting on carbon-nitrogen (but not peptide) bonds, in cyclic amides"/>
    <property type="evidence" value="ECO:0007669"/>
    <property type="project" value="TreeGrafter"/>
</dbReference>
<dbReference type="Gene3D" id="3.20.20.140">
    <property type="entry name" value="Metal-dependent hydrolases"/>
    <property type="match status" value="2"/>
</dbReference>
<feature type="chain" id="PRO_5032745302" evidence="1">
    <location>
        <begin position="20"/>
        <end position="575"/>
    </location>
</feature>
<dbReference type="Gene3D" id="2.30.40.10">
    <property type="entry name" value="Urease, subunit C, domain 1"/>
    <property type="match status" value="1"/>
</dbReference>
<dbReference type="CDD" id="cd01297">
    <property type="entry name" value="D-aminoacylase"/>
    <property type="match status" value="1"/>
</dbReference>
<reference evidence="3 4" key="1">
    <citation type="submission" date="2020-08" db="EMBL/GenBank/DDBJ databases">
        <title>Genomic Encyclopedia of Type Strains, Phase IV (KMG-IV): sequencing the most valuable type-strain genomes for metagenomic binning, comparative biology and taxonomic classification.</title>
        <authorList>
            <person name="Goeker M."/>
        </authorList>
    </citation>
    <scope>NUCLEOTIDE SEQUENCE [LARGE SCALE GENOMIC DNA]</scope>
    <source>
        <strain evidence="3 4">DSM 21793</strain>
    </source>
</reference>
<feature type="signal peptide" evidence="1">
    <location>
        <begin position="1"/>
        <end position="19"/>
    </location>
</feature>
<dbReference type="RefSeq" id="WP_183770290.1">
    <property type="nucleotide sequence ID" value="NZ_JACIDK010000001.1"/>
</dbReference>
<evidence type="ECO:0000313" key="3">
    <source>
        <dbReference type="EMBL" id="MBB3890331.1"/>
    </source>
</evidence>
<protein>
    <submittedName>
        <fullName evidence="3">N-acyl-D-amino-acid deacylase</fullName>
        <ecNumber evidence="3">3.5.1.81</ecNumber>
    </submittedName>
</protein>
<dbReference type="InterPro" id="IPR011059">
    <property type="entry name" value="Metal-dep_hydrolase_composite"/>
</dbReference>
<accession>A0A839ZYA7</accession>
<dbReference type="InterPro" id="IPR013108">
    <property type="entry name" value="Amidohydro_3"/>
</dbReference>
<dbReference type="GO" id="GO:0005829">
    <property type="term" value="C:cytosol"/>
    <property type="evidence" value="ECO:0007669"/>
    <property type="project" value="TreeGrafter"/>
</dbReference>
<dbReference type="EC" id="3.5.1.81" evidence="3"/>
<feature type="domain" description="Amidohydrolase 3" evidence="2">
    <location>
        <begin position="69"/>
        <end position="535"/>
    </location>
</feature>
<dbReference type="Proteomes" id="UP000530564">
    <property type="component" value="Unassembled WGS sequence"/>
</dbReference>
<name>A0A839ZYA7_9CAUL</name>
<dbReference type="AlphaFoldDB" id="A0A839ZYA7"/>
<dbReference type="PANTHER" id="PTHR11647:SF1">
    <property type="entry name" value="COLLAPSIN RESPONSE MEDIATOR PROTEIN"/>
    <property type="match status" value="1"/>
</dbReference>
<keyword evidence="4" id="KW-1185">Reference proteome</keyword>
<evidence type="ECO:0000313" key="4">
    <source>
        <dbReference type="Proteomes" id="UP000530564"/>
    </source>
</evidence>
<evidence type="ECO:0000256" key="1">
    <source>
        <dbReference type="SAM" id="SignalP"/>
    </source>
</evidence>
<dbReference type="PANTHER" id="PTHR11647">
    <property type="entry name" value="HYDRANTOINASE/DIHYDROPYRIMIDINASE FAMILY MEMBER"/>
    <property type="match status" value="1"/>
</dbReference>
<dbReference type="SUPFAM" id="SSF51556">
    <property type="entry name" value="Metallo-dependent hydrolases"/>
    <property type="match status" value="1"/>
</dbReference>
<gene>
    <name evidence="3" type="ORF">GGQ61_001028</name>
</gene>
<dbReference type="GO" id="GO:0047420">
    <property type="term" value="F:N-acyl-D-amino-acid deacylase activity"/>
    <property type="evidence" value="ECO:0007669"/>
    <property type="project" value="UniProtKB-EC"/>
</dbReference>
<dbReference type="Pfam" id="PF07969">
    <property type="entry name" value="Amidohydro_3"/>
    <property type="match status" value="1"/>
</dbReference>
<dbReference type="InterPro" id="IPR050378">
    <property type="entry name" value="Metallo-dep_Hydrolases_sf"/>
</dbReference>